<dbReference type="SUPFAM" id="SSF51161">
    <property type="entry name" value="Trimeric LpxA-like enzymes"/>
    <property type="match status" value="1"/>
</dbReference>
<evidence type="ECO:0000313" key="2">
    <source>
        <dbReference type="EMBL" id="EYE88334.1"/>
    </source>
</evidence>
<evidence type="ECO:0000313" key="3">
    <source>
        <dbReference type="Proteomes" id="UP000019681"/>
    </source>
</evidence>
<dbReference type="AlphaFoldDB" id="A0A017RV80"/>
<dbReference type="PANTHER" id="PTHR42883">
    <property type="entry name" value="GLUCOSE-1-PHOSPHATE THYMIDYLTRANSFERASE"/>
    <property type="match status" value="1"/>
</dbReference>
<dbReference type="STRING" id="1403537.Q428_08480"/>
<name>A0A017RV80_9CLOT</name>
<dbReference type="InterPro" id="IPR029044">
    <property type="entry name" value="Nucleotide-diphossugar_trans"/>
</dbReference>
<comment type="caution">
    <text evidence="2">The sequence shown here is derived from an EMBL/GenBank/DDBJ whole genome shotgun (WGS) entry which is preliminary data.</text>
</comment>
<keyword evidence="3" id="KW-1185">Reference proteome</keyword>
<accession>A0A017RV80</accession>
<dbReference type="OrthoDB" id="9803871at2"/>
<dbReference type="Proteomes" id="UP000019681">
    <property type="component" value="Unassembled WGS sequence"/>
</dbReference>
<dbReference type="Gene3D" id="3.90.550.10">
    <property type="entry name" value="Spore Coat Polysaccharide Biosynthesis Protein SpsA, Chain A"/>
    <property type="match status" value="1"/>
</dbReference>
<reference evidence="2 3" key="1">
    <citation type="journal article" date="2014" name="Genome Announc.">
        <title>Draft Genome Sequence of Fervidicella metallireducens Strain AeBT, an Iron-Reducing Thermoanaerobe from the Great Artesian Basin.</title>
        <authorList>
            <person name="Patel B.K."/>
        </authorList>
    </citation>
    <scope>NUCLEOTIDE SEQUENCE [LARGE SCALE GENOMIC DNA]</scope>
    <source>
        <strain evidence="2 3">AeB</strain>
    </source>
</reference>
<dbReference type="SUPFAM" id="SSF53448">
    <property type="entry name" value="Nucleotide-diphospho-sugar transferases"/>
    <property type="match status" value="1"/>
</dbReference>
<proteinExistence type="predicted"/>
<protein>
    <recommendedName>
        <fullName evidence="1">Nucleotidyl transferase domain-containing protein</fullName>
    </recommendedName>
</protein>
<dbReference type="InterPro" id="IPR011004">
    <property type="entry name" value="Trimer_LpxA-like_sf"/>
</dbReference>
<dbReference type="RefSeq" id="WP_035379892.1">
    <property type="nucleotide sequence ID" value="NZ_AZQP01000023.1"/>
</dbReference>
<gene>
    <name evidence="2" type="ORF">Q428_08480</name>
</gene>
<evidence type="ECO:0000259" key="1">
    <source>
        <dbReference type="Pfam" id="PF00483"/>
    </source>
</evidence>
<sequence>MKGIILCSGIKTKLDPLNYTCPEPMLPIANIPLIEYTVKQLVDDGIKNIAIVVGENGQQFVDYLRDGNRLNCKIKYYFHHKSAGTVNALLRAKDFIDDDVVVISGDNYFDFSIKNQIREFRVKRYDGVVFTKEVENIWEHTIGLYKDKRLVRVIDKPKINESNVAIMGIYLFKEETIRGLSKLRHPDKGENGIAEIIQNLIEKDAHIHSEMITSECINIGKIKNLIQCNKYVLSKGTEKNIADSSSKISDSTIGEFVSIGKRTVIKNSKIVNSIIMDDCIIDGVEISDSIVGNFSTISGNGKIRGVFGHKSKLFITNR</sequence>
<dbReference type="PANTHER" id="PTHR42883:SF2">
    <property type="entry name" value="THYMIDYLYLTRANSFERASE"/>
    <property type="match status" value="1"/>
</dbReference>
<feature type="domain" description="Nucleotidyl transferase" evidence="1">
    <location>
        <begin position="2"/>
        <end position="233"/>
    </location>
</feature>
<organism evidence="2 3">
    <name type="scientific">Fervidicella metallireducens AeB</name>
    <dbReference type="NCBI Taxonomy" id="1403537"/>
    <lineage>
        <taxon>Bacteria</taxon>
        <taxon>Bacillati</taxon>
        <taxon>Bacillota</taxon>
        <taxon>Clostridia</taxon>
        <taxon>Eubacteriales</taxon>
        <taxon>Clostridiaceae</taxon>
        <taxon>Fervidicella</taxon>
    </lineage>
</organism>
<dbReference type="Pfam" id="PF00483">
    <property type="entry name" value="NTP_transferase"/>
    <property type="match status" value="1"/>
</dbReference>
<dbReference type="EMBL" id="AZQP01000023">
    <property type="protein sequence ID" value="EYE88334.1"/>
    <property type="molecule type" value="Genomic_DNA"/>
</dbReference>
<dbReference type="InterPro" id="IPR005835">
    <property type="entry name" value="NTP_transferase_dom"/>
</dbReference>